<name>A0A6P7XBY3_9AMPH</name>
<dbReference type="Proteomes" id="UP000515156">
    <property type="component" value="Chromosome 2"/>
</dbReference>
<proteinExistence type="predicted"/>
<dbReference type="KEGG" id="muo:115462226"/>
<organism evidence="2 3">
    <name type="scientific">Microcaecilia unicolor</name>
    <dbReference type="NCBI Taxonomy" id="1415580"/>
    <lineage>
        <taxon>Eukaryota</taxon>
        <taxon>Metazoa</taxon>
        <taxon>Chordata</taxon>
        <taxon>Craniata</taxon>
        <taxon>Vertebrata</taxon>
        <taxon>Euteleostomi</taxon>
        <taxon>Amphibia</taxon>
        <taxon>Gymnophiona</taxon>
        <taxon>Siphonopidae</taxon>
        <taxon>Microcaecilia</taxon>
    </lineage>
</organism>
<feature type="region of interest" description="Disordered" evidence="1">
    <location>
        <begin position="1"/>
        <end position="41"/>
    </location>
</feature>
<feature type="compositionally biased region" description="Basic and acidic residues" evidence="1">
    <location>
        <begin position="11"/>
        <end position="28"/>
    </location>
</feature>
<evidence type="ECO:0000256" key="1">
    <source>
        <dbReference type="SAM" id="MobiDB-lite"/>
    </source>
</evidence>
<sequence>MANPTTYSSEFGRKVLDEPTKLRVRPDSPGRMNNPHAPPIFGVQKPRHILDYCSLKKRLATADRGESRQSLCYPPHCFRDFKKLQELQNVLPDMNSFLAARAWLTLASEKDRKAVESMIAGVPEKETREKKENGRKSYIHQALAETFHPTIVASTHQWLRKAGRTETDAIERLLKTLCSGIYRPQWDDQVVLRSLPPVQPPEYEIDPLWRSEKHWQTRSNCCMRAAPQGS</sequence>
<reference evidence="3" key="1">
    <citation type="submission" date="2025-08" db="UniProtKB">
        <authorList>
            <consortium name="RefSeq"/>
        </authorList>
    </citation>
    <scope>IDENTIFICATION</scope>
</reference>
<keyword evidence="2" id="KW-1185">Reference proteome</keyword>
<protein>
    <submittedName>
        <fullName evidence="3">Uncharacterized protein LOC115462226</fullName>
    </submittedName>
</protein>
<dbReference type="GeneID" id="115462226"/>
<dbReference type="AlphaFoldDB" id="A0A6P7XBY3"/>
<gene>
    <name evidence="3" type="primary">LOC115462226</name>
</gene>
<dbReference type="RefSeq" id="XP_030048095.1">
    <property type="nucleotide sequence ID" value="XM_030192235.1"/>
</dbReference>
<dbReference type="InParanoid" id="A0A6P7XBY3"/>
<accession>A0A6P7XBY3</accession>
<evidence type="ECO:0000313" key="3">
    <source>
        <dbReference type="RefSeq" id="XP_030048095.1"/>
    </source>
</evidence>
<evidence type="ECO:0000313" key="2">
    <source>
        <dbReference type="Proteomes" id="UP000515156"/>
    </source>
</evidence>
<dbReference type="OrthoDB" id="9972253at2759"/>